<feature type="transmembrane region" description="Helical" evidence="1">
    <location>
        <begin position="226"/>
        <end position="248"/>
    </location>
</feature>
<keyword evidence="1" id="KW-0812">Transmembrane</keyword>
<dbReference type="Proteomes" id="UP000823935">
    <property type="component" value="Unassembled WGS sequence"/>
</dbReference>
<feature type="transmembrane region" description="Helical" evidence="1">
    <location>
        <begin position="104"/>
        <end position="129"/>
    </location>
</feature>
<feature type="transmembrane region" description="Helical" evidence="1">
    <location>
        <begin position="60"/>
        <end position="78"/>
    </location>
</feature>
<protein>
    <recommendedName>
        <fullName evidence="4">ABC-2 family transporter protein</fullName>
    </recommendedName>
</protein>
<keyword evidence="1" id="KW-0472">Membrane</keyword>
<proteinExistence type="predicted"/>
<feature type="transmembrane region" description="Helical" evidence="1">
    <location>
        <begin position="188"/>
        <end position="206"/>
    </location>
</feature>
<dbReference type="EMBL" id="DVIQ01000079">
    <property type="protein sequence ID" value="HIS32401.1"/>
    <property type="molecule type" value="Genomic_DNA"/>
</dbReference>
<gene>
    <name evidence="2" type="ORF">IAB44_12785</name>
</gene>
<feature type="transmembrane region" description="Helical" evidence="1">
    <location>
        <begin position="155"/>
        <end position="181"/>
    </location>
</feature>
<evidence type="ECO:0000256" key="1">
    <source>
        <dbReference type="SAM" id="Phobius"/>
    </source>
</evidence>
<reference evidence="2" key="1">
    <citation type="submission" date="2020-10" db="EMBL/GenBank/DDBJ databases">
        <authorList>
            <person name="Gilroy R."/>
        </authorList>
    </citation>
    <scope>NUCLEOTIDE SEQUENCE</scope>
    <source>
        <strain evidence="2">CHK190-19873</strain>
    </source>
</reference>
<sequence length="255" mass="29188">MNKVHYFRSDLHRLLKNYPLYLAVLGVAAALWFSLENYAFQEEMVNGNVLDTYIMSTNMSGIMIAYAFCAFPYAAAFCEDLENKYARYSINRGNARRYAVSKSVVIYGSSAVTMVLGTFLFVACIRLRLPWISEYTDLGVLQAGMYGTLLDGEHYWIYVFFYALQLGMLAGVLSLAAAFLSMFVSNKMMLLITPILLYQILLEYRGDSWFSVMLVRPFLNQFPSDMQYFLTVFGCSLCFSILLVWGICEKIKNRL</sequence>
<name>A0A9D1JKM5_9FIRM</name>
<evidence type="ECO:0008006" key="4">
    <source>
        <dbReference type="Google" id="ProtNLM"/>
    </source>
</evidence>
<accession>A0A9D1JKM5</accession>
<reference evidence="2" key="2">
    <citation type="journal article" date="2021" name="PeerJ">
        <title>Extensive microbial diversity within the chicken gut microbiome revealed by metagenomics and culture.</title>
        <authorList>
            <person name="Gilroy R."/>
            <person name="Ravi A."/>
            <person name="Getino M."/>
            <person name="Pursley I."/>
            <person name="Horton D.L."/>
            <person name="Alikhan N.F."/>
            <person name="Baker D."/>
            <person name="Gharbi K."/>
            <person name="Hall N."/>
            <person name="Watson M."/>
            <person name="Adriaenssens E.M."/>
            <person name="Foster-Nyarko E."/>
            <person name="Jarju S."/>
            <person name="Secka A."/>
            <person name="Antonio M."/>
            <person name="Oren A."/>
            <person name="Chaudhuri R.R."/>
            <person name="La Ragione R."/>
            <person name="Hildebrand F."/>
            <person name="Pallen M.J."/>
        </authorList>
    </citation>
    <scope>NUCLEOTIDE SEQUENCE</scope>
    <source>
        <strain evidence="2">CHK190-19873</strain>
    </source>
</reference>
<feature type="transmembrane region" description="Helical" evidence="1">
    <location>
        <begin position="20"/>
        <end position="40"/>
    </location>
</feature>
<comment type="caution">
    <text evidence="2">The sequence shown here is derived from an EMBL/GenBank/DDBJ whole genome shotgun (WGS) entry which is preliminary data.</text>
</comment>
<evidence type="ECO:0000313" key="3">
    <source>
        <dbReference type="Proteomes" id="UP000823935"/>
    </source>
</evidence>
<organism evidence="2 3">
    <name type="scientific">Candidatus Limivivens intestinipullorum</name>
    <dbReference type="NCBI Taxonomy" id="2840858"/>
    <lineage>
        <taxon>Bacteria</taxon>
        <taxon>Bacillati</taxon>
        <taxon>Bacillota</taxon>
        <taxon>Clostridia</taxon>
        <taxon>Lachnospirales</taxon>
        <taxon>Lachnospiraceae</taxon>
        <taxon>Lachnospiraceae incertae sedis</taxon>
        <taxon>Candidatus Limivivens</taxon>
    </lineage>
</organism>
<keyword evidence="1" id="KW-1133">Transmembrane helix</keyword>
<evidence type="ECO:0000313" key="2">
    <source>
        <dbReference type="EMBL" id="HIS32401.1"/>
    </source>
</evidence>
<dbReference type="AlphaFoldDB" id="A0A9D1JKM5"/>